<dbReference type="PANTHER" id="PTHR42788">
    <property type="entry name" value="TAURINE IMPORT ATP-BINDING PROTEIN-RELATED"/>
    <property type="match status" value="1"/>
</dbReference>
<dbReference type="EMBL" id="VITR01000014">
    <property type="protein sequence ID" value="TWB37525.1"/>
    <property type="molecule type" value="Genomic_DNA"/>
</dbReference>
<keyword evidence="2" id="KW-0813">Transport</keyword>
<evidence type="ECO:0000256" key="8">
    <source>
        <dbReference type="SAM" id="MobiDB-lite"/>
    </source>
</evidence>
<dbReference type="Proteomes" id="UP000315751">
    <property type="component" value="Unassembled WGS sequence"/>
</dbReference>
<keyword evidence="7" id="KW-0472">Membrane</keyword>
<reference evidence="10 11" key="1">
    <citation type="submission" date="2019-06" db="EMBL/GenBank/DDBJ databases">
        <title>Genomic Encyclopedia of Type Strains, Phase IV (KMG-V): Genome sequencing to study the core and pangenomes of soil and plant-associated prokaryotes.</title>
        <authorList>
            <person name="Whitman W."/>
        </authorList>
    </citation>
    <scope>NUCLEOTIDE SEQUENCE [LARGE SCALE GENOMIC DNA]</scope>
    <source>
        <strain evidence="10 11">BR 11622</strain>
    </source>
</reference>
<evidence type="ECO:0000256" key="7">
    <source>
        <dbReference type="ARBA" id="ARBA00023136"/>
    </source>
</evidence>
<evidence type="ECO:0000256" key="6">
    <source>
        <dbReference type="ARBA" id="ARBA00022967"/>
    </source>
</evidence>
<dbReference type="SUPFAM" id="SSF52540">
    <property type="entry name" value="P-loop containing nucleoside triphosphate hydrolases"/>
    <property type="match status" value="1"/>
</dbReference>
<proteinExistence type="inferred from homology"/>
<evidence type="ECO:0000256" key="1">
    <source>
        <dbReference type="ARBA" id="ARBA00005417"/>
    </source>
</evidence>
<evidence type="ECO:0000256" key="4">
    <source>
        <dbReference type="ARBA" id="ARBA00022741"/>
    </source>
</evidence>
<comment type="caution">
    <text evidence="10">The sequence shown here is derived from an EMBL/GenBank/DDBJ whole genome shotgun (WGS) entry which is preliminary data.</text>
</comment>
<keyword evidence="3" id="KW-1003">Cell membrane</keyword>
<dbReference type="InterPro" id="IPR027417">
    <property type="entry name" value="P-loop_NTPase"/>
</dbReference>
<dbReference type="AlphaFoldDB" id="A0A560GU16"/>
<keyword evidence="11" id="KW-1185">Reference proteome</keyword>
<dbReference type="PANTHER" id="PTHR42788:SF17">
    <property type="entry name" value="ALIPHATIC SULFONATES IMPORT ATP-BINDING PROTEIN SSUB"/>
    <property type="match status" value="1"/>
</dbReference>
<evidence type="ECO:0000259" key="9">
    <source>
        <dbReference type="PROSITE" id="PS50893"/>
    </source>
</evidence>
<evidence type="ECO:0000313" key="10">
    <source>
        <dbReference type="EMBL" id="TWB37525.1"/>
    </source>
</evidence>
<evidence type="ECO:0000313" key="11">
    <source>
        <dbReference type="Proteomes" id="UP000315751"/>
    </source>
</evidence>
<dbReference type="InterPro" id="IPR017871">
    <property type="entry name" value="ABC_transporter-like_CS"/>
</dbReference>
<dbReference type="GO" id="GO:0005524">
    <property type="term" value="F:ATP binding"/>
    <property type="evidence" value="ECO:0007669"/>
    <property type="project" value="UniProtKB-KW"/>
</dbReference>
<dbReference type="PROSITE" id="PS00211">
    <property type="entry name" value="ABC_TRANSPORTER_1"/>
    <property type="match status" value="1"/>
</dbReference>
<keyword evidence="5 10" id="KW-0067">ATP-binding</keyword>
<dbReference type="InterPro" id="IPR003593">
    <property type="entry name" value="AAA+_ATPase"/>
</dbReference>
<evidence type="ECO:0000256" key="3">
    <source>
        <dbReference type="ARBA" id="ARBA00022475"/>
    </source>
</evidence>
<dbReference type="Gene3D" id="3.40.50.300">
    <property type="entry name" value="P-loop containing nucleotide triphosphate hydrolases"/>
    <property type="match status" value="1"/>
</dbReference>
<feature type="compositionally biased region" description="Gly residues" evidence="8">
    <location>
        <begin position="285"/>
        <end position="294"/>
    </location>
</feature>
<evidence type="ECO:0000256" key="2">
    <source>
        <dbReference type="ARBA" id="ARBA00022448"/>
    </source>
</evidence>
<feature type="domain" description="ABC transporter" evidence="9">
    <location>
        <begin position="22"/>
        <end position="236"/>
    </location>
</feature>
<feature type="region of interest" description="Disordered" evidence="8">
    <location>
        <begin position="282"/>
        <end position="308"/>
    </location>
</feature>
<dbReference type="SMART" id="SM00382">
    <property type="entry name" value="AAA"/>
    <property type="match status" value="1"/>
</dbReference>
<dbReference type="PROSITE" id="PS50893">
    <property type="entry name" value="ABC_TRANSPORTER_2"/>
    <property type="match status" value="1"/>
</dbReference>
<evidence type="ECO:0000256" key="5">
    <source>
        <dbReference type="ARBA" id="ARBA00022840"/>
    </source>
</evidence>
<dbReference type="GO" id="GO:0016887">
    <property type="term" value="F:ATP hydrolysis activity"/>
    <property type="evidence" value="ECO:0007669"/>
    <property type="project" value="InterPro"/>
</dbReference>
<keyword evidence="4" id="KW-0547">Nucleotide-binding</keyword>
<organism evidence="10 11">
    <name type="scientific">Nitrospirillum amazonense</name>
    <dbReference type="NCBI Taxonomy" id="28077"/>
    <lineage>
        <taxon>Bacteria</taxon>
        <taxon>Pseudomonadati</taxon>
        <taxon>Pseudomonadota</taxon>
        <taxon>Alphaproteobacteria</taxon>
        <taxon>Rhodospirillales</taxon>
        <taxon>Azospirillaceae</taxon>
        <taxon>Nitrospirillum</taxon>
    </lineage>
</organism>
<dbReference type="OrthoDB" id="7336028at2"/>
<gene>
    <name evidence="10" type="ORF">FBZ90_11410</name>
</gene>
<protein>
    <submittedName>
        <fullName evidence="10">Sulfonate transport system ATP-binding protein</fullName>
    </submittedName>
</protein>
<comment type="similarity">
    <text evidence="1">Belongs to the ABC transporter superfamily.</text>
</comment>
<keyword evidence="6" id="KW-1278">Translocase</keyword>
<dbReference type="InterPro" id="IPR003439">
    <property type="entry name" value="ABC_transporter-like_ATP-bd"/>
</dbReference>
<dbReference type="RefSeq" id="WP_145734976.1">
    <property type="nucleotide sequence ID" value="NZ_VITR01000014.1"/>
</dbReference>
<dbReference type="InterPro" id="IPR050166">
    <property type="entry name" value="ABC_transporter_ATP-bind"/>
</dbReference>
<sequence length="308" mass="32364">MASPIAPIAAPSPSASSGPAAVRVRGFTRRFGDVTVLRDLDLDIAPGEFVALLGRSGSGKTTLLRTLAGLDAAPAEQVSTPGARAVVFQEPRLLPWKKVWRNVTLGLKSGRSRLQATAALEEVGLGHRVDAWPATLSGGEAQRAALARALVREPQLLLLDEPFAALDALTRLRMHQLVLSLWRAHRPAVLLVTHDVDEAIALADRILVLADGRLAVEEKVTLARPREAGPEFQALRRRLLGHLGVEQPAPRDTAPLAFIPPAPPAGGIRAAWSRPSAPAVNGHNGHNGHGGGFTNGARAGAQLGGGLS</sequence>
<dbReference type="Pfam" id="PF00005">
    <property type="entry name" value="ABC_tran"/>
    <property type="match status" value="1"/>
</dbReference>
<name>A0A560GU16_9PROT</name>
<accession>A0A560GU16</accession>